<dbReference type="PANTHER" id="PTHR42812:SF12">
    <property type="entry name" value="BETA-XYLOSIDASE-RELATED"/>
    <property type="match status" value="1"/>
</dbReference>
<feature type="domain" description="Beta-xylosidase C-terminal Concanavalin A-like" evidence="7">
    <location>
        <begin position="320"/>
        <end position="520"/>
    </location>
</feature>
<evidence type="ECO:0000256" key="1">
    <source>
        <dbReference type="ARBA" id="ARBA00009865"/>
    </source>
</evidence>
<evidence type="ECO:0000259" key="7">
    <source>
        <dbReference type="Pfam" id="PF17851"/>
    </source>
</evidence>
<dbReference type="Pfam" id="PF04616">
    <property type="entry name" value="Glyco_hydro_43"/>
    <property type="match status" value="1"/>
</dbReference>
<dbReference type="AlphaFoldDB" id="A0A3T0D2J8"/>
<dbReference type="SUPFAM" id="SSF49899">
    <property type="entry name" value="Concanavalin A-like lectins/glucanases"/>
    <property type="match status" value="1"/>
</dbReference>
<accession>A0A3T0D2J8</accession>
<feature type="active site" description="Proton donor" evidence="4">
    <location>
        <position position="191"/>
    </location>
</feature>
<feature type="active site" description="Proton acceptor" evidence="4">
    <location>
        <position position="26"/>
    </location>
</feature>
<evidence type="ECO:0000256" key="2">
    <source>
        <dbReference type="ARBA" id="ARBA00022801"/>
    </source>
</evidence>
<dbReference type="EMBL" id="CP034791">
    <property type="protein sequence ID" value="AZT89491.1"/>
    <property type="molecule type" value="Genomic_DNA"/>
</dbReference>
<feature type="site" description="Important for catalytic activity, responsible for pKa modulation of the active site Glu and correct orientation of both the proton donor and substrate" evidence="5">
    <location>
        <position position="133"/>
    </location>
</feature>
<dbReference type="Gene3D" id="2.115.10.20">
    <property type="entry name" value="Glycosyl hydrolase domain, family 43"/>
    <property type="match status" value="1"/>
</dbReference>
<protein>
    <submittedName>
        <fullName evidence="8">Glycosyl hydrolase 43 family protein</fullName>
    </submittedName>
</protein>
<dbReference type="InterPro" id="IPR051795">
    <property type="entry name" value="Glycosyl_Hydrlase_43"/>
</dbReference>
<comment type="similarity">
    <text evidence="1 6">Belongs to the glycosyl hydrolase 43 family.</text>
</comment>
<evidence type="ECO:0000256" key="3">
    <source>
        <dbReference type="ARBA" id="ARBA00023295"/>
    </source>
</evidence>
<proteinExistence type="inferred from homology"/>
<evidence type="ECO:0000313" key="8">
    <source>
        <dbReference type="EMBL" id="AZT89491.1"/>
    </source>
</evidence>
<organism evidence="8 9">
    <name type="scientific">Caldicellulosiruptor changbaiensis</name>
    <dbReference type="NCBI Taxonomy" id="1222016"/>
    <lineage>
        <taxon>Bacteria</taxon>
        <taxon>Bacillati</taxon>
        <taxon>Bacillota</taxon>
        <taxon>Bacillota incertae sedis</taxon>
        <taxon>Caldicellulosiruptorales</taxon>
        <taxon>Caldicellulosiruptoraceae</taxon>
        <taxon>Caldicellulosiruptor</taxon>
    </lineage>
</organism>
<evidence type="ECO:0000256" key="4">
    <source>
        <dbReference type="PIRSR" id="PIRSR606710-1"/>
    </source>
</evidence>
<dbReference type="InterPro" id="IPR006710">
    <property type="entry name" value="Glyco_hydro_43"/>
</dbReference>
<keyword evidence="9" id="KW-1185">Reference proteome</keyword>
<evidence type="ECO:0000256" key="5">
    <source>
        <dbReference type="PIRSR" id="PIRSR606710-2"/>
    </source>
</evidence>
<dbReference type="SUPFAM" id="SSF75005">
    <property type="entry name" value="Arabinanase/levansucrase/invertase"/>
    <property type="match status" value="1"/>
</dbReference>
<name>A0A3T0D2J8_9FIRM</name>
<dbReference type="Pfam" id="PF17851">
    <property type="entry name" value="GH43_C2"/>
    <property type="match status" value="1"/>
</dbReference>
<dbReference type="Gene3D" id="2.60.120.200">
    <property type="match status" value="1"/>
</dbReference>
<dbReference type="Proteomes" id="UP000282930">
    <property type="component" value="Chromosome"/>
</dbReference>
<keyword evidence="3 6" id="KW-0326">Glycosidase</keyword>
<sequence>MISTLWDPNVDEERYKNPIIHADYSDPDVIRVGSDYFLVASSFNCVPGLPILHSRDLINWKIVNYAVERLPSPEYDTLQIGKGIWAPAIRYHEEKFYIYFSMPDNGIYVCYTDDPFGKWSDIHLVKAAKGWIDPCPFWDEDGNAYLVNAFAKSRIGFNSKLCVSRLSADGLRVLDEGKIVFDGAKTQPTIEGPKLYKRNGYYYIFAPAGGVKFGWQTVLRSKDIYGPYEEKIVLHQGKTKINGPHQGAWVETEKGEHWFVHFQDRGPYGRVVHLQPMRWEDDWPVIGVDIDGDGIGEPVEEYRKPNTNHKNEYDFYLECSDHFEKPQISLQWQWHANPQDNWYSLEKRKSYLRLYAVGNLINNNKVKSIFFMPNLLLQKIPAPEFIATAKLEVNFNKEGSYAGIIVSGNRYSSIGIKREQKKLSLVQILGDVKEDVVEKTVAKMPIEASQVFLKISVKEGAVCKFSFSFDGKKFIDFGTEFIPREAIWVGSKIGLFCINTSGENRVIQSDYADFDYFKIENFRKEDGC</sequence>
<dbReference type="InterPro" id="IPR023296">
    <property type="entry name" value="Glyco_hydro_beta-prop_sf"/>
</dbReference>
<dbReference type="RefSeq" id="WP_127351113.1">
    <property type="nucleotide sequence ID" value="NZ_CP034791.1"/>
</dbReference>
<evidence type="ECO:0000313" key="9">
    <source>
        <dbReference type="Proteomes" id="UP000282930"/>
    </source>
</evidence>
<dbReference type="InterPro" id="IPR041542">
    <property type="entry name" value="GH43_C2"/>
</dbReference>
<dbReference type="GO" id="GO:0004553">
    <property type="term" value="F:hydrolase activity, hydrolyzing O-glycosyl compounds"/>
    <property type="evidence" value="ECO:0007669"/>
    <property type="project" value="InterPro"/>
</dbReference>
<dbReference type="GO" id="GO:0005975">
    <property type="term" value="P:carbohydrate metabolic process"/>
    <property type="evidence" value="ECO:0007669"/>
    <property type="project" value="InterPro"/>
</dbReference>
<evidence type="ECO:0000256" key="6">
    <source>
        <dbReference type="RuleBase" id="RU361187"/>
    </source>
</evidence>
<keyword evidence="2 6" id="KW-0378">Hydrolase</keyword>
<dbReference type="InterPro" id="IPR013320">
    <property type="entry name" value="ConA-like_dom_sf"/>
</dbReference>
<reference evidence="8 9" key="1">
    <citation type="submission" date="2018-12" db="EMBL/GenBank/DDBJ databases">
        <title>Genome sequence from the cellulolytic species, Caldicellulosiruptor changbaiensis.</title>
        <authorList>
            <person name="Blumer-Schuette S.E."/>
            <person name="Mendoza C."/>
        </authorList>
    </citation>
    <scope>NUCLEOTIDE SEQUENCE [LARGE SCALE GENOMIC DNA]</scope>
    <source>
        <strain evidence="8 9">CBS-Z</strain>
    </source>
</reference>
<dbReference type="CDD" id="cd09001">
    <property type="entry name" value="GH43_FsAxh1-like"/>
    <property type="match status" value="1"/>
</dbReference>
<gene>
    <name evidence="8" type="ORF">ELD05_01675</name>
</gene>
<dbReference type="PANTHER" id="PTHR42812">
    <property type="entry name" value="BETA-XYLOSIDASE"/>
    <property type="match status" value="1"/>
</dbReference>
<dbReference type="KEGG" id="ccha:ELD05_01675"/>